<evidence type="ECO:0000313" key="2">
    <source>
        <dbReference type="EMBL" id="RDE10133.1"/>
    </source>
</evidence>
<dbReference type="InterPro" id="IPR029058">
    <property type="entry name" value="AB_hydrolase_fold"/>
</dbReference>
<dbReference type="InterPro" id="IPR009081">
    <property type="entry name" value="PP-bd_ACP"/>
</dbReference>
<protein>
    <recommendedName>
        <fullName evidence="1">Carrier domain-containing protein</fullName>
    </recommendedName>
</protein>
<feature type="domain" description="Carrier" evidence="1">
    <location>
        <begin position="27"/>
        <end position="102"/>
    </location>
</feature>
<keyword evidence="3" id="KW-1185">Reference proteome</keyword>
<dbReference type="Pfam" id="PF00550">
    <property type="entry name" value="PP-binding"/>
    <property type="match status" value="1"/>
</dbReference>
<sequence length="388" mass="42187">MELRVMELAPSRSVRRQDLHLPYPFRAPENELQARVCEAFAFALEIEGVGVDDEFFDLGGDSLSAEGVAMAVSSRTGHDIRVSWLANFGTPAGIARKLSEAAPVLDEAPGTPAPVFAVHGRMGFMLPQAETLDRLAPGQQLHMFELPGLRGGDDAPPTVEAIAEHYLDELTALYPEGPVHLAGFCAGSIIALEMAVRLRERGRAVENFLLGDPFVPGTTIKNMGLTPEGAFWSPSSGLWPRLQWRLRALGLSAALGRWTDGAGDRDFADEKLRRLYERFFRLSLGLGKMRTALGDRRIGQRHVKLSTPAQARLLAAYRWHRPRPYEGAVTVVMSPGRRRLVPVFEHLLPNAEILSSDIGHGDAVSIAAGLIGQRSAAAVPAHQGSEAS</sequence>
<dbReference type="Gene3D" id="3.40.50.1820">
    <property type="entry name" value="alpha/beta hydrolase"/>
    <property type="match status" value="1"/>
</dbReference>
<dbReference type="Pfam" id="PF00975">
    <property type="entry name" value="Thioesterase"/>
    <property type="match status" value="1"/>
</dbReference>
<proteinExistence type="predicted"/>
<dbReference type="EMBL" id="QQNH01000002">
    <property type="protein sequence ID" value="RDE10133.1"/>
    <property type="molecule type" value="Genomic_DNA"/>
</dbReference>
<name>A0A369W729_9HYPH</name>
<dbReference type="InterPro" id="IPR001031">
    <property type="entry name" value="Thioesterase"/>
</dbReference>
<dbReference type="InterPro" id="IPR036736">
    <property type="entry name" value="ACP-like_sf"/>
</dbReference>
<dbReference type="Proteomes" id="UP000253759">
    <property type="component" value="Unassembled WGS sequence"/>
</dbReference>
<organism evidence="2 3">
    <name type="scientific">Pelagibacterium lacus</name>
    <dbReference type="NCBI Taxonomy" id="2282655"/>
    <lineage>
        <taxon>Bacteria</taxon>
        <taxon>Pseudomonadati</taxon>
        <taxon>Pseudomonadota</taxon>
        <taxon>Alphaproteobacteria</taxon>
        <taxon>Hyphomicrobiales</taxon>
        <taxon>Devosiaceae</taxon>
        <taxon>Pelagibacterium</taxon>
    </lineage>
</organism>
<evidence type="ECO:0000313" key="3">
    <source>
        <dbReference type="Proteomes" id="UP000253759"/>
    </source>
</evidence>
<dbReference type="SUPFAM" id="SSF53474">
    <property type="entry name" value="alpha/beta-Hydrolases"/>
    <property type="match status" value="1"/>
</dbReference>
<comment type="caution">
    <text evidence="2">The sequence shown here is derived from an EMBL/GenBank/DDBJ whole genome shotgun (WGS) entry which is preliminary data.</text>
</comment>
<evidence type="ECO:0000259" key="1">
    <source>
        <dbReference type="PROSITE" id="PS50075"/>
    </source>
</evidence>
<dbReference type="PROSITE" id="PS50075">
    <property type="entry name" value="CARRIER"/>
    <property type="match status" value="1"/>
</dbReference>
<dbReference type="AlphaFoldDB" id="A0A369W729"/>
<gene>
    <name evidence="2" type="ORF">DVH29_01690</name>
</gene>
<reference evidence="3" key="1">
    <citation type="submission" date="2018-07" db="EMBL/GenBank/DDBJ databases">
        <authorList>
            <person name="Liu B.-T."/>
            <person name="Du Z."/>
        </authorList>
    </citation>
    <scope>NUCLEOTIDE SEQUENCE [LARGE SCALE GENOMIC DNA]</scope>
    <source>
        <strain evidence="3">XYN52</strain>
    </source>
</reference>
<accession>A0A369W729</accession>
<dbReference type="Gene3D" id="1.10.1200.10">
    <property type="entry name" value="ACP-like"/>
    <property type="match status" value="1"/>
</dbReference>
<dbReference type="SUPFAM" id="SSF47336">
    <property type="entry name" value="ACP-like"/>
    <property type="match status" value="1"/>
</dbReference>